<reference evidence="4" key="1">
    <citation type="journal article" date="2019" name="PLoS Negl. Trop. Dis.">
        <title>Revisiting the worldwide diversity of Leptospira species in the environment.</title>
        <authorList>
            <person name="Vincent A.T."/>
            <person name="Schiettekatte O."/>
            <person name="Bourhy P."/>
            <person name="Veyrier F.J."/>
            <person name="Picardeau M."/>
        </authorList>
    </citation>
    <scope>NUCLEOTIDE SEQUENCE [LARGE SCALE GENOMIC DNA]</scope>
    <source>
        <strain evidence="4">201601955</strain>
    </source>
</reference>
<dbReference type="Gene3D" id="2.60.40.10">
    <property type="entry name" value="Immunoglobulins"/>
    <property type="match status" value="1"/>
</dbReference>
<keyword evidence="2" id="KW-1133">Transmembrane helix</keyword>
<dbReference type="RefSeq" id="WP_135658026.1">
    <property type="nucleotide sequence ID" value="NZ_RQHF01000015.1"/>
</dbReference>
<dbReference type="InterPro" id="IPR013783">
    <property type="entry name" value="Ig-like_fold"/>
</dbReference>
<feature type="region of interest" description="Disordered" evidence="1">
    <location>
        <begin position="201"/>
        <end position="225"/>
    </location>
</feature>
<keyword evidence="4" id="KW-1185">Reference proteome</keyword>
<evidence type="ECO:0000256" key="1">
    <source>
        <dbReference type="SAM" id="MobiDB-lite"/>
    </source>
</evidence>
<keyword evidence="2" id="KW-0812">Transmembrane</keyword>
<protein>
    <submittedName>
        <fullName evidence="3">Uncharacterized protein</fullName>
    </submittedName>
</protein>
<evidence type="ECO:0000256" key="2">
    <source>
        <dbReference type="SAM" id="Phobius"/>
    </source>
</evidence>
<proteinExistence type="predicted"/>
<dbReference type="Proteomes" id="UP000298112">
    <property type="component" value="Unassembled WGS sequence"/>
</dbReference>
<feature type="transmembrane region" description="Helical" evidence="2">
    <location>
        <begin position="6"/>
        <end position="27"/>
    </location>
</feature>
<sequence length="308" mass="35359">MLYNRIQIYIIPLSLLWIANDSIFKVCYPGAITGKISDLIGILLTPLILTGIISLFVSRTKLNLIFWISLLFTNLLFITINISQTTNESFYRLIGSNENRNLADRSDLFVLPLSFLTFYLFKQIKAYFRIQFHQKILILILPTLALINTSYPSGRSDSLSILLLLDSASNKIIQLDPKGENITANSYTFRFQFIGKNHESSPRSFEIPNPSSDCPSTVEPTKDLGNTKTSFPESGKFQNYRIDISKSQNFESIDKTTDCSETTCTIDLQDLSAGNYYWKVRVRYLYRLKCQLYLENFIVPQEVQHFSK</sequence>
<evidence type="ECO:0000313" key="4">
    <source>
        <dbReference type="Proteomes" id="UP000298112"/>
    </source>
</evidence>
<comment type="caution">
    <text evidence="3">The sequence shown here is derived from an EMBL/GenBank/DDBJ whole genome shotgun (WGS) entry which is preliminary data.</text>
</comment>
<gene>
    <name evidence="3" type="ORF">EHQ95_07090</name>
</gene>
<organism evidence="3 4">
    <name type="scientific">Leptospira vanthielii</name>
    <dbReference type="NCBI Taxonomy" id="293085"/>
    <lineage>
        <taxon>Bacteria</taxon>
        <taxon>Pseudomonadati</taxon>
        <taxon>Spirochaetota</taxon>
        <taxon>Spirochaetia</taxon>
        <taxon>Leptospirales</taxon>
        <taxon>Leptospiraceae</taxon>
        <taxon>Leptospira</taxon>
    </lineage>
</organism>
<dbReference type="EMBL" id="RQHF01000015">
    <property type="protein sequence ID" value="TGM58036.1"/>
    <property type="molecule type" value="Genomic_DNA"/>
</dbReference>
<feature type="compositionally biased region" description="Polar residues" evidence="1">
    <location>
        <begin position="209"/>
        <end position="225"/>
    </location>
</feature>
<evidence type="ECO:0000313" key="3">
    <source>
        <dbReference type="EMBL" id="TGM58036.1"/>
    </source>
</evidence>
<name>A0ABY2NQ88_9LEPT</name>
<feature type="transmembrane region" description="Helical" evidence="2">
    <location>
        <begin position="39"/>
        <end position="58"/>
    </location>
</feature>
<keyword evidence="2" id="KW-0472">Membrane</keyword>
<feature type="transmembrane region" description="Helical" evidence="2">
    <location>
        <begin position="64"/>
        <end position="82"/>
    </location>
</feature>
<accession>A0ABY2NQ88</accession>